<reference evidence="4" key="1">
    <citation type="journal article" date="2018" name="Nat. Plants">
        <title>Whole-genome landscape of Medicago truncatula symbiotic genes.</title>
        <authorList>
            <person name="Pecrix Y."/>
            <person name="Staton S.E."/>
            <person name="Sallet E."/>
            <person name="Lelandais-Briere C."/>
            <person name="Moreau S."/>
            <person name="Carrere S."/>
            <person name="Blein T."/>
            <person name="Jardinaud M.F."/>
            <person name="Latrasse D."/>
            <person name="Zouine M."/>
            <person name="Zahm M."/>
            <person name="Kreplak J."/>
            <person name="Mayjonade B."/>
            <person name="Satge C."/>
            <person name="Perez M."/>
            <person name="Cauet S."/>
            <person name="Marande W."/>
            <person name="Chantry-Darmon C."/>
            <person name="Lopez-Roques C."/>
            <person name="Bouchez O."/>
            <person name="Berard A."/>
            <person name="Debelle F."/>
            <person name="Munos S."/>
            <person name="Bendahmane A."/>
            <person name="Berges H."/>
            <person name="Niebel A."/>
            <person name="Buitink J."/>
            <person name="Frugier F."/>
            <person name="Benhamed M."/>
            <person name="Crespi M."/>
            <person name="Gouzy J."/>
            <person name="Gamas P."/>
        </authorList>
    </citation>
    <scope>NUCLEOTIDE SEQUENCE [LARGE SCALE GENOMIC DNA]</scope>
    <source>
        <strain evidence="4">cv. Jemalong A17</strain>
    </source>
</reference>
<keyword evidence="2" id="KW-0812">Transmembrane</keyword>
<evidence type="ECO:0008006" key="5">
    <source>
        <dbReference type="Google" id="ProtNLM"/>
    </source>
</evidence>
<feature type="region of interest" description="Disordered" evidence="1">
    <location>
        <begin position="1"/>
        <end position="45"/>
    </location>
</feature>
<protein>
    <recommendedName>
        <fullName evidence="5">Transmembrane protein</fullName>
    </recommendedName>
</protein>
<evidence type="ECO:0000256" key="2">
    <source>
        <dbReference type="SAM" id="Phobius"/>
    </source>
</evidence>
<dbReference type="Proteomes" id="UP000265566">
    <property type="component" value="Chromosome 8"/>
</dbReference>
<comment type="caution">
    <text evidence="3">The sequence shown here is derived from an EMBL/GenBank/DDBJ whole genome shotgun (WGS) entry which is preliminary data.</text>
</comment>
<evidence type="ECO:0000313" key="4">
    <source>
        <dbReference type="Proteomes" id="UP000265566"/>
    </source>
</evidence>
<dbReference type="Gramene" id="rna46329">
    <property type="protein sequence ID" value="RHN40207.1"/>
    <property type="gene ID" value="gene46329"/>
</dbReference>
<gene>
    <name evidence="3" type="ORF">MtrunA17_Chr8g0352281</name>
</gene>
<dbReference type="EMBL" id="PSQE01000008">
    <property type="protein sequence ID" value="RHN40207.1"/>
    <property type="molecule type" value="Genomic_DNA"/>
</dbReference>
<proteinExistence type="predicted"/>
<organism evidence="3 4">
    <name type="scientific">Medicago truncatula</name>
    <name type="common">Barrel medic</name>
    <name type="synonym">Medicago tribuloides</name>
    <dbReference type="NCBI Taxonomy" id="3880"/>
    <lineage>
        <taxon>Eukaryota</taxon>
        <taxon>Viridiplantae</taxon>
        <taxon>Streptophyta</taxon>
        <taxon>Embryophyta</taxon>
        <taxon>Tracheophyta</taxon>
        <taxon>Spermatophyta</taxon>
        <taxon>Magnoliopsida</taxon>
        <taxon>eudicotyledons</taxon>
        <taxon>Gunneridae</taxon>
        <taxon>Pentapetalae</taxon>
        <taxon>rosids</taxon>
        <taxon>fabids</taxon>
        <taxon>Fabales</taxon>
        <taxon>Fabaceae</taxon>
        <taxon>Papilionoideae</taxon>
        <taxon>50 kb inversion clade</taxon>
        <taxon>NPAAA clade</taxon>
        <taxon>Hologalegina</taxon>
        <taxon>IRL clade</taxon>
        <taxon>Trifolieae</taxon>
        <taxon>Medicago</taxon>
    </lineage>
</organism>
<evidence type="ECO:0000313" key="3">
    <source>
        <dbReference type="EMBL" id="RHN40207.1"/>
    </source>
</evidence>
<feature type="transmembrane region" description="Helical" evidence="2">
    <location>
        <begin position="146"/>
        <end position="165"/>
    </location>
</feature>
<accession>A0A396GNB5</accession>
<keyword evidence="2" id="KW-1133">Transmembrane helix</keyword>
<dbReference type="AlphaFoldDB" id="A0A396GNB5"/>
<evidence type="ECO:0000256" key="1">
    <source>
        <dbReference type="SAM" id="MobiDB-lite"/>
    </source>
</evidence>
<name>A0A396GNB5_MEDTR</name>
<feature type="compositionally biased region" description="Acidic residues" evidence="1">
    <location>
        <begin position="16"/>
        <end position="37"/>
    </location>
</feature>
<keyword evidence="2" id="KW-0472">Membrane</keyword>
<sequence length="167" mass="18373">MDVMFHNMVSERYGDSDFDPVSNEEDDYDGDDEEDLEAPASATSHSSASQVLVIFNSSGNSVSTPPPSPWIAPVIEGFTIKVGDIPSFLDDSCCIDHESAFDASDKNQKMQDRDSKLIVSAKSKNSTNRDSEFTVSEPAIRNLKHLIIDTFIICFTLVYGVFCFAGK</sequence>